<accession>A0A7M2QMA2</accession>
<dbReference type="EMBL" id="MT993629">
    <property type="protein sequence ID" value="QOV05642.1"/>
    <property type="molecule type" value="Genomic_DNA"/>
</dbReference>
<protein>
    <submittedName>
        <fullName evidence="1">Uncharacterized protein</fullName>
    </submittedName>
</protein>
<sequence length="37" mass="3916">MTKIDAAQLTCAALDWEVAKALGDSVEVPTELLKGVK</sequence>
<name>A0A7M2QMA2_9ZZZZ</name>
<dbReference type="AlphaFoldDB" id="A0A7M2QMA2"/>
<proteinExistence type="predicted"/>
<organism evidence="1">
    <name type="scientific">feces metagenome</name>
    <dbReference type="NCBI Taxonomy" id="1861841"/>
    <lineage>
        <taxon>unclassified sequences</taxon>
        <taxon>metagenomes</taxon>
        <taxon>organismal metagenomes</taxon>
    </lineage>
</organism>
<reference evidence="1" key="1">
    <citation type="submission" date="2020-09" db="EMBL/GenBank/DDBJ databases">
        <authorList>
            <person name="Eze J.U."/>
            <person name="Rahube T.O."/>
        </authorList>
    </citation>
    <scope>NUCLEOTIDE SEQUENCE</scope>
</reference>
<evidence type="ECO:0000313" key="1">
    <source>
        <dbReference type="EMBL" id="QOV05642.1"/>
    </source>
</evidence>